<keyword evidence="8" id="KW-1185">Reference proteome</keyword>
<gene>
    <name evidence="7" type="primary">yiaD_2</name>
    <name evidence="7" type="ORF">PFRI_26280</name>
</gene>
<keyword evidence="2 4" id="KW-0472">Membrane</keyword>
<evidence type="ECO:0000259" key="6">
    <source>
        <dbReference type="PROSITE" id="PS51123"/>
    </source>
</evidence>
<dbReference type="InterPro" id="IPR039567">
    <property type="entry name" value="Gly-zipper"/>
</dbReference>
<proteinExistence type="predicted"/>
<feature type="signal peptide" evidence="5">
    <location>
        <begin position="1"/>
        <end position="28"/>
    </location>
</feature>
<dbReference type="GO" id="GO:0009279">
    <property type="term" value="C:cell outer membrane"/>
    <property type="evidence" value="ECO:0007669"/>
    <property type="project" value="UniProtKB-SubCell"/>
</dbReference>
<dbReference type="Pfam" id="PF00691">
    <property type="entry name" value="OmpA"/>
    <property type="match status" value="1"/>
</dbReference>
<feature type="chain" id="PRO_5013109556" evidence="5">
    <location>
        <begin position="29"/>
        <end position="221"/>
    </location>
</feature>
<dbReference type="PROSITE" id="PS51123">
    <property type="entry name" value="OMPA_2"/>
    <property type="match status" value="1"/>
</dbReference>
<dbReference type="PRINTS" id="PR01023">
    <property type="entry name" value="NAFLGMOTY"/>
</dbReference>
<evidence type="ECO:0000256" key="3">
    <source>
        <dbReference type="ARBA" id="ARBA00023237"/>
    </source>
</evidence>
<keyword evidence="3" id="KW-0998">Cell outer membrane</keyword>
<dbReference type="PRINTS" id="PR01021">
    <property type="entry name" value="OMPADOMAIN"/>
</dbReference>
<dbReference type="RefSeq" id="WP_072631160.1">
    <property type="nucleotide sequence ID" value="NZ_JABBAN010000058.1"/>
</dbReference>
<dbReference type="PANTHER" id="PTHR30329:SF21">
    <property type="entry name" value="LIPOPROTEIN YIAD-RELATED"/>
    <property type="match status" value="1"/>
</dbReference>
<organism evidence="7 8">
    <name type="scientific">Planktotalea frisia</name>
    <dbReference type="NCBI Taxonomy" id="696762"/>
    <lineage>
        <taxon>Bacteria</taxon>
        <taxon>Pseudomonadati</taxon>
        <taxon>Pseudomonadota</taxon>
        <taxon>Alphaproteobacteria</taxon>
        <taxon>Rhodobacterales</taxon>
        <taxon>Paracoccaceae</taxon>
        <taxon>Planktotalea</taxon>
    </lineage>
</organism>
<dbReference type="STRING" id="696762.PFRI_26280"/>
<dbReference type="InterPro" id="IPR006664">
    <property type="entry name" value="OMP_bac"/>
</dbReference>
<evidence type="ECO:0000256" key="4">
    <source>
        <dbReference type="PROSITE-ProRule" id="PRU00473"/>
    </source>
</evidence>
<evidence type="ECO:0000256" key="2">
    <source>
        <dbReference type="ARBA" id="ARBA00023136"/>
    </source>
</evidence>
<evidence type="ECO:0000256" key="5">
    <source>
        <dbReference type="SAM" id="SignalP"/>
    </source>
</evidence>
<dbReference type="AlphaFoldDB" id="A0A1L9NV92"/>
<keyword evidence="7" id="KW-0449">Lipoprotein</keyword>
<evidence type="ECO:0000256" key="1">
    <source>
        <dbReference type="ARBA" id="ARBA00004442"/>
    </source>
</evidence>
<dbReference type="InterPro" id="IPR006665">
    <property type="entry name" value="OmpA-like"/>
</dbReference>
<dbReference type="InterPro" id="IPR036737">
    <property type="entry name" value="OmpA-like_sf"/>
</dbReference>
<evidence type="ECO:0000313" key="8">
    <source>
        <dbReference type="Proteomes" id="UP000184514"/>
    </source>
</evidence>
<accession>A0A1L9NV92</accession>
<dbReference type="EMBL" id="MLCB01000154">
    <property type="protein sequence ID" value="OJI93169.1"/>
    <property type="molecule type" value="Genomic_DNA"/>
</dbReference>
<dbReference type="InterPro" id="IPR050330">
    <property type="entry name" value="Bact_OuterMem_StrucFunc"/>
</dbReference>
<feature type="domain" description="OmpA-like" evidence="6">
    <location>
        <begin position="104"/>
        <end position="221"/>
    </location>
</feature>
<evidence type="ECO:0000313" key="7">
    <source>
        <dbReference type="EMBL" id="OJI93169.1"/>
    </source>
</evidence>
<name>A0A1L9NV92_9RHOB</name>
<dbReference type="Gene3D" id="3.30.1330.60">
    <property type="entry name" value="OmpA-like domain"/>
    <property type="match status" value="1"/>
</dbReference>
<dbReference type="PANTHER" id="PTHR30329">
    <property type="entry name" value="STATOR ELEMENT OF FLAGELLAR MOTOR COMPLEX"/>
    <property type="match status" value="1"/>
</dbReference>
<sequence>MTRSKSLFALCAVSVLALSACVSPNSSANNDFKKTKSGTAIGAGVGAVAGLISGNSAQERKSNAIKGALIGAAGGAVVGNVLDKQAAELQQNLGNDRVTITNTGDRLIVTLPQDITFASDSATLSGGIQSDLAAVANNLQSYPDSTVQIIGHTDSTGEAGYNQNLSVQRANAVTNVLASSGVPQFRLQGIGRGEDQPVASNLTEEGKAQNRRVEIVILPTT</sequence>
<comment type="caution">
    <text evidence="7">The sequence shown here is derived from an EMBL/GenBank/DDBJ whole genome shotgun (WGS) entry which is preliminary data.</text>
</comment>
<dbReference type="OrthoDB" id="9782229at2"/>
<dbReference type="PROSITE" id="PS51257">
    <property type="entry name" value="PROKAR_LIPOPROTEIN"/>
    <property type="match status" value="1"/>
</dbReference>
<dbReference type="SUPFAM" id="SSF103088">
    <property type="entry name" value="OmpA-like"/>
    <property type="match status" value="1"/>
</dbReference>
<dbReference type="Pfam" id="PF13488">
    <property type="entry name" value="Gly-zipper_Omp"/>
    <property type="match status" value="1"/>
</dbReference>
<dbReference type="Proteomes" id="UP000184514">
    <property type="component" value="Unassembled WGS sequence"/>
</dbReference>
<reference evidence="7 8" key="1">
    <citation type="submission" date="2016-10" db="EMBL/GenBank/DDBJ databases">
        <title>Genome sequence of Planktotalea frisia SH6-1.</title>
        <authorList>
            <person name="Poehlein A."/>
            <person name="Bakenhus I."/>
            <person name="Voget S."/>
            <person name="Brinkhoff T."/>
            <person name="Simon M."/>
        </authorList>
    </citation>
    <scope>NUCLEOTIDE SEQUENCE [LARGE SCALE GENOMIC DNA]</scope>
    <source>
        <strain evidence="7 8">SH6-1</strain>
    </source>
</reference>
<protein>
    <submittedName>
        <fullName evidence="7">Putative lipoprotein YiaD</fullName>
    </submittedName>
</protein>
<comment type="subcellular location">
    <subcellularLocation>
        <location evidence="1">Cell outer membrane</location>
    </subcellularLocation>
</comment>
<dbReference type="CDD" id="cd07185">
    <property type="entry name" value="OmpA_C-like"/>
    <property type="match status" value="1"/>
</dbReference>
<keyword evidence="5" id="KW-0732">Signal</keyword>